<feature type="region of interest" description="Disordered" evidence="1">
    <location>
        <begin position="24"/>
        <end position="71"/>
    </location>
</feature>
<reference evidence="2" key="1">
    <citation type="submission" date="2019-08" db="EMBL/GenBank/DDBJ databases">
        <authorList>
            <person name="Kucharzyk K."/>
            <person name="Murdoch R.W."/>
            <person name="Higgins S."/>
            <person name="Loffler F."/>
        </authorList>
    </citation>
    <scope>NUCLEOTIDE SEQUENCE</scope>
</reference>
<comment type="caution">
    <text evidence="2">The sequence shown here is derived from an EMBL/GenBank/DDBJ whole genome shotgun (WGS) entry which is preliminary data.</text>
</comment>
<accession>A0A645AHF5</accession>
<name>A0A645AHF5_9ZZZZ</name>
<organism evidence="2">
    <name type="scientific">bioreactor metagenome</name>
    <dbReference type="NCBI Taxonomy" id="1076179"/>
    <lineage>
        <taxon>unclassified sequences</taxon>
        <taxon>metagenomes</taxon>
        <taxon>ecological metagenomes</taxon>
    </lineage>
</organism>
<gene>
    <name evidence="2" type="ORF">SDC9_99380</name>
</gene>
<protein>
    <recommendedName>
        <fullName evidence="3">Lipoprotein</fullName>
    </recommendedName>
</protein>
<feature type="compositionally biased region" description="Basic and acidic residues" evidence="1">
    <location>
        <begin position="44"/>
        <end position="55"/>
    </location>
</feature>
<evidence type="ECO:0000313" key="2">
    <source>
        <dbReference type="EMBL" id="MPM52620.1"/>
    </source>
</evidence>
<proteinExistence type="predicted"/>
<dbReference type="PROSITE" id="PS51257">
    <property type="entry name" value="PROKAR_LIPOPROTEIN"/>
    <property type="match status" value="1"/>
</dbReference>
<dbReference type="EMBL" id="VSSQ01013946">
    <property type="protein sequence ID" value="MPM52620.1"/>
    <property type="molecule type" value="Genomic_DNA"/>
</dbReference>
<dbReference type="AlphaFoldDB" id="A0A645AHF5"/>
<evidence type="ECO:0000256" key="1">
    <source>
        <dbReference type="SAM" id="MobiDB-lite"/>
    </source>
</evidence>
<sequence length="71" mass="7396">MKALLLIAALAGTLAGCSMMPGRSFGSMPAEGSSQTMGGMNMSGDRDRWMYDDNGRSWTGGDGAFSGAQNR</sequence>
<evidence type="ECO:0008006" key="3">
    <source>
        <dbReference type="Google" id="ProtNLM"/>
    </source>
</evidence>